<sequence>MRRSFAAGLAALTLLLLAGCGGSKASPSEVPEQPSEEPAPPEPTAEELAAREIETILSSLTLEEKVGQLFFVRCPAEHAIEDIGTYHLGGYLLFGRDYQDAAGSWLTEEQFVQTITAYQDAALADTGIPLLIGSDEEGGTVTRASRNPNLFSSPFRSPQQIAVEAGGRGEAFAEDALEKSNGLKSLGINVNLSPVADVSTEPKDFIYDRTLGQDAQSTADYVASVVAAVREAGGMGSVLKHFPGYGNNVDTHTGIAVDQRSLESFFSSDFLPFQAGIRAGGGTAAVLVSHNIMTAVDETLPSSLSPAVHQLLREDLGFDGVVMTDDLAMDAVAAYAQDGAVAVLALEAGNDLIITTDYRTQIPKVMQALEAGELEESVIDAACRRVLTWKQTLGLLLPGERIS</sequence>
<dbReference type="InterPro" id="IPR050226">
    <property type="entry name" value="NagZ_Beta-hexosaminidase"/>
</dbReference>
<dbReference type="KEGG" id="pfaa:MM59RIKEN_14510"/>
<comment type="similarity">
    <text evidence="1">Belongs to the glycosyl hydrolase 3 family.</text>
</comment>
<evidence type="ECO:0000256" key="3">
    <source>
        <dbReference type="ARBA" id="ARBA00023295"/>
    </source>
</evidence>
<protein>
    <submittedName>
        <fullName evidence="7">Beta-N-acetylhexosaminidase</fullName>
    </submittedName>
</protein>
<evidence type="ECO:0000256" key="4">
    <source>
        <dbReference type="SAM" id="MobiDB-lite"/>
    </source>
</evidence>
<dbReference type="PROSITE" id="PS51257">
    <property type="entry name" value="PROKAR_LIPOPROTEIN"/>
    <property type="match status" value="1"/>
</dbReference>
<evidence type="ECO:0000256" key="1">
    <source>
        <dbReference type="ARBA" id="ARBA00005336"/>
    </source>
</evidence>
<dbReference type="GO" id="GO:0005975">
    <property type="term" value="P:carbohydrate metabolic process"/>
    <property type="evidence" value="ECO:0007669"/>
    <property type="project" value="InterPro"/>
</dbReference>
<feature type="domain" description="Glycoside hydrolase family 3 N-terminal" evidence="6">
    <location>
        <begin position="61"/>
        <end position="388"/>
    </location>
</feature>
<dbReference type="InterPro" id="IPR017853">
    <property type="entry name" value="GH"/>
</dbReference>
<dbReference type="Proteomes" id="UP000679848">
    <property type="component" value="Chromosome"/>
</dbReference>
<dbReference type="GO" id="GO:0004553">
    <property type="term" value="F:hydrolase activity, hydrolyzing O-glycosyl compounds"/>
    <property type="evidence" value="ECO:0007669"/>
    <property type="project" value="InterPro"/>
</dbReference>
<dbReference type="EMBL" id="AP023420">
    <property type="protein sequence ID" value="BCK84132.1"/>
    <property type="molecule type" value="Genomic_DNA"/>
</dbReference>
<gene>
    <name evidence="7" type="ORF">MM59RIKEN_14510</name>
</gene>
<feature type="signal peptide" evidence="5">
    <location>
        <begin position="1"/>
        <end position="25"/>
    </location>
</feature>
<reference evidence="7" key="1">
    <citation type="submission" date="2020-09" db="EMBL/GenBank/DDBJ databases">
        <title>New species isolated from human feces.</title>
        <authorList>
            <person name="Kitahara M."/>
            <person name="Shigeno Y."/>
            <person name="Shime M."/>
            <person name="Matsumoto Y."/>
            <person name="Nakamura S."/>
            <person name="Motooka D."/>
            <person name="Fukuoka S."/>
            <person name="Nishikawa H."/>
            <person name="Benno Y."/>
        </authorList>
    </citation>
    <scope>NUCLEOTIDE SEQUENCE</scope>
    <source>
        <strain evidence="7">MM59</strain>
    </source>
</reference>
<dbReference type="InterPro" id="IPR019800">
    <property type="entry name" value="Glyco_hydro_3_AS"/>
</dbReference>
<accession>A0A810QD73</accession>
<organism evidence="7 8">
    <name type="scientific">Pusillibacter faecalis</name>
    <dbReference type="NCBI Taxonomy" id="2714358"/>
    <lineage>
        <taxon>Bacteria</taxon>
        <taxon>Bacillati</taxon>
        <taxon>Bacillota</taxon>
        <taxon>Clostridia</taxon>
        <taxon>Eubacteriales</taxon>
        <taxon>Oscillospiraceae</taxon>
        <taxon>Pusillibacter</taxon>
    </lineage>
</organism>
<dbReference type="Gene3D" id="3.20.20.300">
    <property type="entry name" value="Glycoside hydrolase, family 3, N-terminal domain"/>
    <property type="match status" value="1"/>
</dbReference>
<dbReference type="SUPFAM" id="SSF51445">
    <property type="entry name" value="(Trans)glycosidases"/>
    <property type="match status" value="1"/>
</dbReference>
<keyword evidence="2" id="KW-0378">Hydrolase</keyword>
<keyword evidence="3" id="KW-0326">Glycosidase</keyword>
<evidence type="ECO:0000256" key="2">
    <source>
        <dbReference type="ARBA" id="ARBA00022801"/>
    </source>
</evidence>
<proteinExistence type="inferred from homology"/>
<dbReference type="InterPro" id="IPR001764">
    <property type="entry name" value="Glyco_hydro_3_N"/>
</dbReference>
<evidence type="ECO:0000259" key="6">
    <source>
        <dbReference type="Pfam" id="PF00933"/>
    </source>
</evidence>
<evidence type="ECO:0000313" key="8">
    <source>
        <dbReference type="Proteomes" id="UP000679848"/>
    </source>
</evidence>
<dbReference type="PANTHER" id="PTHR30480">
    <property type="entry name" value="BETA-HEXOSAMINIDASE-RELATED"/>
    <property type="match status" value="1"/>
</dbReference>
<name>A0A810QD73_9FIRM</name>
<feature type="chain" id="PRO_5032655822" evidence="5">
    <location>
        <begin position="26"/>
        <end position="403"/>
    </location>
</feature>
<dbReference type="RefSeq" id="WP_213543010.1">
    <property type="nucleotide sequence ID" value="NZ_AP023420.1"/>
</dbReference>
<dbReference type="InterPro" id="IPR036962">
    <property type="entry name" value="Glyco_hydro_3_N_sf"/>
</dbReference>
<dbReference type="PROSITE" id="PS00775">
    <property type="entry name" value="GLYCOSYL_HYDROL_F3"/>
    <property type="match status" value="1"/>
</dbReference>
<dbReference type="Pfam" id="PF00933">
    <property type="entry name" value="Glyco_hydro_3"/>
    <property type="match status" value="1"/>
</dbReference>
<keyword evidence="5" id="KW-0732">Signal</keyword>
<evidence type="ECO:0000313" key="7">
    <source>
        <dbReference type="EMBL" id="BCK84132.1"/>
    </source>
</evidence>
<dbReference type="AlphaFoldDB" id="A0A810QD73"/>
<feature type="region of interest" description="Disordered" evidence="4">
    <location>
        <begin position="23"/>
        <end position="44"/>
    </location>
</feature>
<evidence type="ECO:0000256" key="5">
    <source>
        <dbReference type="SAM" id="SignalP"/>
    </source>
</evidence>
<dbReference type="PANTHER" id="PTHR30480:SF16">
    <property type="entry name" value="GLYCOSIDE HYDROLASE FAMILY 3 DOMAIN PROTEIN"/>
    <property type="match status" value="1"/>
</dbReference>
<dbReference type="GO" id="GO:0009254">
    <property type="term" value="P:peptidoglycan turnover"/>
    <property type="evidence" value="ECO:0007669"/>
    <property type="project" value="TreeGrafter"/>
</dbReference>
<keyword evidence="8" id="KW-1185">Reference proteome</keyword>